<feature type="compositionally biased region" description="Gly residues" evidence="1">
    <location>
        <begin position="193"/>
        <end position="204"/>
    </location>
</feature>
<dbReference type="OrthoDB" id="8776025at2"/>
<keyword evidence="3" id="KW-1185">Reference proteome</keyword>
<sequence length="204" mass="21810">MAEEGFLSRWSRRKAAQAPSEPAPQGVPAPSPLAPAPQAEGAAVPPTPTEPSSPPPTLEDVKRLTPSTSDFSRFVAPDVDESVKRAALKTLFSDPHFNRMDGLDVYIEDYTQFTPVPTSVLRRMVQSEALGLWREERAPQVPSETRRDGPAAPPTPQSNDFPTQPPADEAGAPPPHDENPDLQLQPDDAAGRDGPGPGSEPGGR</sequence>
<reference evidence="2 3" key="1">
    <citation type="submission" date="2018-02" db="EMBL/GenBank/DDBJ databases">
        <title>Reclassifiation of [Polyangium] brachysporum DSM 7029 as Guopingzhaonella breviflexa gen. nov., sp. nov., a member of the family Comamonadaceae.</title>
        <authorList>
            <person name="Tang B."/>
        </authorList>
    </citation>
    <scope>NUCLEOTIDE SEQUENCE [LARGE SCALE GENOMIC DNA]</scope>
    <source>
        <strain evidence="2 3">BCRC 80649</strain>
    </source>
</reference>
<feature type="region of interest" description="Disordered" evidence="1">
    <location>
        <begin position="130"/>
        <end position="204"/>
    </location>
</feature>
<feature type="compositionally biased region" description="Pro residues" evidence="1">
    <location>
        <begin position="45"/>
        <end position="57"/>
    </location>
</feature>
<accession>A0A2S5SSC6</accession>
<feature type="region of interest" description="Disordered" evidence="1">
    <location>
        <begin position="1"/>
        <end position="80"/>
    </location>
</feature>
<dbReference type="Proteomes" id="UP000238605">
    <property type="component" value="Unassembled WGS sequence"/>
</dbReference>
<feature type="compositionally biased region" description="Basic and acidic residues" evidence="1">
    <location>
        <begin position="133"/>
        <end position="149"/>
    </location>
</feature>
<evidence type="ECO:0000256" key="1">
    <source>
        <dbReference type="SAM" id="MobiDB-lite"/>
    </source>
</evidence>
<comment type="caution">
    <text evidence="2">The sequence shown here is derived from an EMBL/GenBank/DDBJ whole genome shotgun (WGS) entry which is preliminary data.</text>
</comment>
<name>A0A2S5SSC6_9BURK</name>
<dbReference type="InterPro" id="IPR021735">
    <property type="entry name" value="DUF3306"/>
</dbReference>
<protein>
    <submittedName>
        <fullName evidence="2">DUF3306 domain-containing protein</fullName>
    </submittedName>
</protein>
<evidence type="ECO:0000313" key="3">
    <source>
        <dbReference type="Proteomes" id="UP000238605"/>
    </source>
</evidence>
<feature type="compositionally biased region" description="Pro residues" evidence="1">
    <location>
        <begin position="21"/>
        <end position="35"/>
    </location>
</feature>
<dbReference type="AlphaFoldDB" id="A0A2S5SSC6"/>
<evidence type="ECO:0000313" key="2">
    <source>
        <dbReference type="EMBL" id="PPE65638.1"/>
    </source>
</evidence>
<dbReference type="Pfam" id="PF11748">
    <property type="entry name" value="DUF3306"/>
    <property type="match status" value="1"/>
</dbReference>
<gene>
    <name evidence="2" type="ORF">C1704_13480</name>
</gene>
<organism evidence="2 3">
    <name type="scientific">Caldimonas caldifontis</name>
    <dbReference type="NCBI Taxonomy" id="1452508"/>
    <lineage>
        <taxon>Bacteria</taxon>
        <taxon>Pseudomonadati</taxon>
        <taxon>Pseudomonadota</taxon>
        <taxon>Betaproteobacteria</taxon>
        <taxon>Burkholderiales</taxon>
        <taxon>Sphaerotilaceae</taxon>
        <taxon>Caldimonas</taxon>
    </lineage>
</organism>
<dbReference type="EMBL" id="PSNX01000012">
    <property type="protein sequence ID" value="PPE65638.1"/>
    <property type="molecule type" value="Genomic_DNA"/>
</dbReference>
<dbReference type="RefSeq" id="WP_104303260.1">
    <property type="nucleotide sequence ID" value="NZ_PSNX01000012.1"/>
</dbReference>
<proteinExistence type="predicted"/>